<evidence type="ECO:0000313" key="2">
    <source>
        <dbReference type="EMBL" id="MCY0389905.1"/>
    </source>
</evidence>
<organism evidence="2 3">
    <name type="scientific">Robbsia betulipollinis</name>
    <dbReference type="NCBI Taxonomy" id="2981849"/>
    <lineage>
        <taxon>Bacteria</taxon>
        <taxon>Pseudomonadati</taxon>
        <taxon>Pseudomonadota</taxon>
        <taxon>Betaproteobacteria</taxon>
        <taxon>Burkholderiales</taxon>
        <taxon>Burkholderiaceae</taxon>
        <taxon>Robbsia</taxon>
    </lineage>
</organism>
<dbReference type="RefSeq" id="WP_267849863.1">
    <property type="nucleotide sequence ID" value="NZ_JAPMXC010000015.1"/>
</dbReference>
<name>A0ABT3ZTL3_9BURK</name>
<keyword evidence="3" id="KW-1185">Reference proteome</keyword>
<accession>A0ABT3ZTL3</accession>
<proteinExistence type="predicted"/>
<keyword evidence="1" id="KW-1133">Transmembrane helix</keyword>
<dbReference type="Proteomes" id="UP001082899">
    <property type="component" value="Unassembled WGS sequence"/>
</dbReference>
<keyword evidence="1" id="KW-0472">Membrane</keyword>
<feature type="transmembrane region" description="Helical" evidence="1">
    <location>
        <begin position="12"/>
        <end position="32"/>
    </location>
</feature>
<evidence type="ECO:0000313" key="3">
    <source>
        <dbReference type="Proteomes" id="UP001082899"/>
    </source>
</evidence>
<gene>
    <name evidence="2" type="ORF">OVY01_22460</name>
</gene>
<sequence length="191" mass="21256">MSKYSLRNVASFWFLGITWTIILAALSVMRSTSHHADPIIPVPMLFAVVIGLVGAAFLLFSVYVALRSAYTMWIISKLGGKIGAVERELKAMHAADAGLPVHERSDDTKKQEKWKKLQYDRDYERKALHGTYIELGLSMGIVVFAAWLISICAASFWVVGGYQCLESPTAVVPTYGSFRVGDHLNLCEEIR</sequence>
<reference evidence="2" key="1">
    <citation type="submission" date="2022-11" db="EMBL/GenBank/DDBJ databases">
        <title>Robbsia betulipollinis sp. nov., isolated from pollen of birch (Betula pendula).</title>
        <authorList>
            <person name="Shi H."/>
            <person name="Ambika Manirajan B."/>
            <person name="Ratering S."/>
            <person name="Geissler-Plaum R."/>
            <person name="Schnell S."/>
        </authorList>
    </citation>
    <scope>NUCLEOTIDE SEQUENCE</scope>
    <source>
        <strain evidence="2">Bb-Pol-6</strain>
    </source>
</reference>
<comment type="caution">
    <text evidence="2">The sequence shown here is derived from an EMBL/GenBank/DDBJ whole genome shotgun (WGS) entry which is preliminary data.</text>
</comment>
<protein>
    <submittedName>
        <fullName evidence="2">Uncharacterized protein</fullName>
    </submittedName>
</protein>
<keyword evidence="1" id="KW-0812">Transmembrane</keyword>
<dbReference type="EMBL" id="JAPMXC010000015">
    <property type="protein sequence ID" value="MCY0389905.1"/>
    <property type="molecule type" value="Genomic_DNA"/>
</dbReference>
<feature type="transmembrane region" description="Helical" evidence="1">
    <location>
        <begin position="135"/>
        <end position="159"/>
    </location>
</feature>
<evidence type="ECO:0000256" key="1">
    <source>
        <dbReference type="SAM" id="Phobius"/>
    </source>
</evidence>
<feature type="transmembrane region" description="Helical" evidence="1">
    <location>
        <begin position="44"/>
        <end position="66"/>
    </location>
</feature>